<evidence type="ECO:0000313" key="4">
    <source>
        <dbReference type="Proteomes" id="UP000242317"/>
    </source>
</evidence>
<dbReference type="GO" id="GO:0016491">
    <property type="term" value="F:oxidoreductase activity"/>
    <property type="evidence" value="ECO:0007669"/>
    <property type="project" value="UniProtKB-KW"/>
</dbReference>
<reference evidence="4" key="1">
    <citation type="submission" date="2016-09" db="EMBL/GenBank/DDBJ databases">
        <authorList>
            <person name="Varghese N."/>
            <person name="Submissions S."/>
        </authorList>
    </citation>
    <scope>NUCLEOTIDE SEQUENCE [LARGE SCALE GENOMIC DNA]</scope>
    <source>
        <strain evidence="4">ANC 3699</strain>
    </source>
</reference>
<dbReference type="PANTHER" id="PTHR43639:SF1">
    <property type="entry name" value="SHORT-CHAIN DEHYDROGENASE_REDUCTASE FAMILY PROTEIN"/>
    <property type="match status" value="1"/>
</dbReference>
<dbReference type="EMBL" id="FMYK01000003">
    <property type="protein sequence ID" value="SDC06816.1"/>
    <property type="molecule type" value="Genomic_DNA"/>
</dbReference>
<dbReference type="CDD" id="cd05233">
    <property type="entry name" value="SDR_c"/>
    <property type="match status" value="1"/>
</dbReference>
<organism evidence="3 4">
    <name type="scientific">Acinetobacter marinus</name>
    <dbReference type="NCBI Taxonomy" id="281375"/>
    <lineage>
        <taxon>Bacteria</taxon>
        <taxon>Pseudomonadati</taxon>
        <taxon>Pseudomonadota</taxon>
        <taxon>Gammaproteobacteria</taxon>
        <taxon>Moraxellales</taxon>
        <taxon>Moraxellaceae</taxon>
        <taxon>Acinetobacter</taxon>
    </lineage>
</organism>
<dbReference type="InterPro" id="IPR002347">
    <property type="entry name" value="SDR_fam"/>
</dbReference>
<evidence type="ECO:0000256" key="2">
    <source>
        <dbReference type="ARBA" id="ARBA00023002"/>
    </source>
</evidence>
<keyword evidence="2" id="KW-0560">Oxidoreductase</keyword>
<protein>
    <submittedName>
        <fullName evidence="3">NAD(P)-dependent dehydrogenase, short-chain alcohol dehydrogenase family</fullName>
    </submittedName>
</protein>
<dbReference type="OrthoDB" id="9806974at2"/>
<dbReference type="Gene3D" id="3.40.50.720">
    <property type="entry name" value="NAD(P)-binding Rossmann-like Domain"/>
    <property type="match status" value="1"/>
</dbReference>
<dbReference type="InterPro" id="IPR036291">
    <property type="entry name" value="NAD(P)-bd_dom_sf"/>
</dbReference>
<dbReference type="Pfam" id="PF13561">
    <property type="entry name" value="adh_short_C2"/>
    <property type="match status" value="1"/>
</dbReference>
<dbReference type="RefSeq" id="WP_092617640.1">
    <property type="nucleotide sequence ID" value="NZ_FMYK01000003.1"/>
</dbReference>
<proteinExistence type="inferred from homology"/>
<dbReference type="SUPFAM" id="SSF51735">
    <property type="entry name" value="NAD(P)-binding Rossmann-fold domains"/>
    <property type="match status" value="1"/>
</dbReference>
<keyword evidence="4" id="KW-1185">Reference proteome</keyword>
<dbReference type="PANTHER" id="PTHR43639">
    <property type="entry name" value="OXIDOREDUCTASE, SHORT-CHAIN DEHYDROGENASE/REDUCTASE FAMILY (AFU_ORTHOLOGUE AFUA_5G02870)"/>
    <property type="match status" value="1"/>
</dbReference>
<accession>A0A1G6IM37</accession>
<evidence type="ECO:0000256" key="1">
    <source>
        <dbReference type="ARBA" id="ARBA00006484"/>
    </source>
</evidence>
<evidence type="ECO:0000313" key="3">
    <source>
        <dbReference type="EMBL" id="SDC06816.1"/>
    </source>
</evidence>
<dbReference type="Proteomes" id="UP000242317">
    <property type="component" value="Unassembled WGS sequence"/>
</dbReference>
<comment type="similarity">
    <text evidence="1">Belongs to the short-chain dehydrogenases/reductases (SDR) family.</text>
</comment>
<sequence length="251" mass="26244">MIQSTDTRQKVALVTGGGTGIGQAISQTLAKKGFKVVIVGRRLAVLQETAQDYPSIDAVVANVVNSADLDQVIAHVQQKYGQLDVLINNAGIAPVTALEDVSMAEYKNIFDLNVGAVIDLTIKALPLLKASKGKIINISTGLVNNPMPHMSVYTASKAAVHSLTRSWAKELAGDGIQVNVVAPGPTDTPLYDNDGLTAEESKAHVDAVTQIVPLARFGQAQEVANVVAFLSSDEASYITGASYAADGGFGI</sequence>
<dbReference type="PRINTS" id="PR00081">
    <property type="entry name" value="GDHRDH"/>
</dbReference>
<dbReference type="FunFam" id="3.40.50.720:FF:000084">
    <property type="entry name" value="Short-chain dehydrogenase reductase"/>
    <property type="match status" value="1"/>
</dbReference>
<gene>
    <name evidence="3" type="ORF">SAMN05421749_10369</name>
</gene>
<name>A0A1G6IM37_9GAMM</name>
<dbReference type="PRINTS" id="PR00080">
    <property type="entry name" value="SDRFAMILY"/>
</dbReference>
<dbReference type="AlphaFoldDB" id="A0A1G6IM37"/>